<dbReference type="GO" id="GO:0009279">
    <property type="term" value="C:cell outer membrane"/>
    <property type="evidence" value="ECO:0007669"/>
    <property type="project" value="UniProtKB-SubCell"/>
</dbReference>
<evidence type="ECO:0000256" key="8">
    <source>
        <dbReference type="ARBA" id="ARBA00023170"/>
    </source>
</evidence>
<dbReference type="Pfam" id="PF00593">
    <property type="entry name" value="TonB_dep_Rec_b-barrel"/>
    <property type="match status" value="1"/>
</dbReference>
<dbReference type="PANTHER" id="PTHR30069">
    <property type="entry name" value="TONB-DEPENDENT OUTER MEMBRANE RECEPTOR"/>
    <property type="match status" value="1"/>
</dbReference>
<gene>
    <name evidence="15" type="ORF">FYJ84_00590</name>
</gene>
<dbReference type="SUPFAM" id="SSF56935">
    <property type="entry name" value="Porins"/>
    <property type="match status" value="1"/>
</dbReference>
<evidence type="ECO:0000256" key="2">
    <source>
        <dbReference type="ARBA" id="ARBA00022448"/>
    </source>
</evidence>
<dbReference type="AlphaFoldDB" id="A0A6I2UFG2"/>
<evidence type="ECO:0000259" key="14">
    <source>
        <dbReference type="Pfam" id="PF07715"/>
    </source>
</evidence>
<protein>
    <submittedName>
        <fullName evidence="15">TonB-dependent receptor</fullName>
    </submittedName>
</protein>
<evidence type="ECO:0000256" key="9">
    <source>
        <dbReference type="ARBA" id="ARBA00023237"/>
    </source>
</evidence>
<dbReference type="Proteomes" id="UP000433181">
    <property type="component" value="Unassembled WGS sequence"/>
</dbReference>
<dbReference type="GO" id="GO:0015344">
    <property type="term" value="F:siderophore uptake transmembrane transporter activity"/>
    <property type="evidence" value="ECO:0007669"/>
    <property type="project" value="TreeGrafter"/>
</dbReference>
<evidence type="ECO:0000256" key="11">
    <source>
        <dbReference type="RuleBase" id="RU003357"/>
    </source>
</evidence>
<dbReference type="InterPro" id="IPR012910">
    <property type="entry name" value="Plug_dom"/>
</dbReference>
<evidence type="ECO:0000256" key="4">
    <source>
        <dbReference type="ARBA" id="ARBA00022692"/>
    </source>
</evidence>
<dbReference type="PANTHER" id="PTHR30069:SF29">
    <property type="entry name" value="HEMOGLOBIN AND HEMOGLOBIN-HAPTOGLOBIN-BINDING PROTEIN 1-RELATED"/>
    <property type="match status" value="1"/>
</dbReference>
<name>A0A6I2UFG2_9FIRM</name>
<feature type="signal peptide" evidence="12">
    <location>
        <begin position="1"/>
        <end position="24"/>
    </location>
</feature>
<keyword evidence="16" id="KW-1185">Reference proteome</keyword>
<dbReference type="InterPro" id="IPR000531">
    <property type="entry name" value="Beta-barrel_TonB"/>
</dbReference>
<evidence type="ECO:0000256" key="12">
    <source>
        <dbReference type="SAM" id="SignalP"/>
    </source>
</evidence>
<dbReference type="Pfam" id="PF07715">
    <property type="entry name" value="Plug"/>
    <property type="match status" value="1"/>
</dbReference>
<dbReference type="GO" id="GO:0044718">
    <property type="term" value="P:siderophore transmembrane transport"/>
    <property type="evidence" value="ECO:0007669"/>
    <property type="project" value="TreeGrafter"/>
</dbReference>
<dbReference type="EMBL" id="VUNR01000001">
    <property type="protein sequence ID" value="MSU07496.1"/>
    <property type="molecule type" value="Genomic_DNA"/>
</dbReference>
<keyword evidence="3 10" id="KW-1134">Transmembrane beta strand</keyword>
<keyword evidence="5 12" id="KW-0732">Signal</keyword>
<evidence type="ECO:0000256" key="3">
    <source>
        <dbReference type="ARBA" id="ARBA00022452"/>
    </source>
</evidence>
<dbReference type="InterPro" id="IPR036942">
    <property type="entry name" value="Beta-barrel_TonB_sf"/>
</dbReference>
<dbReference type="Gene3D" id="2.40.170.20">
    <property type="entry name" value="TonB-dependent receptor, beta-barrel domain"/>
    <property type="match status" value="1"/>
</dbReference>
<comment type="similarity">
    <text evidence="10 11">Belongs to the TonB-dependent receptor family.</text>
</comment>
<keyword evidence="9 10" id="KW-0998">Cell outer membrane</keyword>
<dbReference type="InterPro" id="IPR037066">
    <property type="entry name" value="Plug_dom_sf"/>
</dbReference>
<keyword evidence="8 15" id="KW-0675">Receptor</keyword>
<keyword evidence="7 10" id="KW-0472">Membrane</keyword>
<comment type="subcellular location">
    <subcellularLocation>
        <location evidence="1 10">Cell outer membrane</location>
        <topology evidence="1 10">Multi-pass membrane protein</topology>
    </subcellularLocation>
</comment>
<evidence type="ECO:0000256" key="10">
    <source>
        <dbReference type="PROSITE-ProRule" id="PRU01360"/>
    </source>
</evidence>
<dbReference type="Gene3D" id="2.170.130.10">
    <property type="entry name" value="TonB-dependent receptor, plug domain"/>
    <property type="match status" value="1"/>
</dbReference>
<evidence type="ECO:0000256" key="5">
    <source>
        <dbReference type="ARBA" id="ARBA00022729"/>
    </source>
</evidence>
<comment type="caution">
    <text evidence="15">The sequence shown here is derived from an EMBL/GenBank/DDBJ whole genome shotgun (WGS) entry which is preliminary data.</text>
</comment>
<organism evidence="15 16">
    <name type="scientific">Anaerovibrio slackiae</name>
    <dbReference type="NCBI Taxonomy" id="2652309"/>
    <lineage>
        <taxon>Bacteria</taxon>
        <taxon>Bacillati</taxon>
        <taxon>Bacillota</taxon>
        <taxon>Negativicutes</taxon>
        <taxon>Selenomonadales</taxon>
        <taxon>Selenomonadaceae</taxon>
        <taxon>Anaerovibrio</taxon>
    </lineage>
</organism>
<evidence type="ECO:0000313" key="15">
    <source>
        <dbReference type="EMBL" id="MSU07496.1"/>
    </source>
</evidence>
<keyword evidence="4 10" id="KW-0812">Transmembrane</keyword>
<feature type="domain" description="TonB-dependent receptor-like beta-barrel" evidence="13">
    <location>
        <begin position="247"/>
        <end position="639"/>
    </location>
</feature>
<evidence type="ECO:0000256" key="1">
    <source>
        <dbReference type="ARBA" id="ARBA00004571"/>
    </source>
</evidence>
<sequence length="668" mass="74775">MKKKKWLTAGIILALSAHAPLALAAEDGTPGGNDSTSTVDVYEMDDTIVTATRTAKKDVDVPASTMVLTAEKIKESGATNAAEALSQLNGFTYKSFGANGASMGTMNNELGIRGNRNGTLVLVNGNPVAWRTKYNLEMIPAQNIERIEIVKGGGSVLYGSEAMAGVVNIILKKNNPNKVTVGFGNYGQQKYDLSIGDEILGIHLHTDKWDKQEGASLSDLDYKKLKGQSRTDILDADKLNFGFNWNINPRLQMVYDFFKTEADYQRFITRVDNSAGQGVVPGEQFNGRKYTTEQHVTQLNYKDDKWKGNLYWNTGTVESEGPTYFTTTGSTSGKRTDSRYNTRECNTTYGFDGQRIWEIGDKSTAILGISGQHEVYQALPAISTTGNSIKNRMRNNWGVFGQWEQHFDAKNTGIFGLRETWTTGAAENYNNLSGSLQWLHKMNDNNNLYASVNQSFIMPTFAQMFPSSDNANPAPDLKPQYGINYEIGWKQNHNKHNWRLAIFHTDITDNIAAKWDKKKTSYTYTNEDFRNTGIELSCDISGTNGWSYQYGVTWQNPETKSESKKLGWERTQGKLQLTGGITYKKEKWTSSLSGSYLCSRVMNPSSDPAYATKPYFLTSWRTSYAPDKNTEVALSVDNILDRKDNLSHSSSYYYSAPVNYLLSFSYKF</sequence>
<dbReference type="PROSITE" id="PS52016">
    <property type="entry name" value="TONB_DEPENDENT_REC_3"/>
    <property type="match status" value="1"/>
</dbReference>
<accession>A0A6I2UFG2</accession>
<dbReference type="RefSeq" id="WP_154405077.1">
    <property type="nucleotide sequence ID" value="NZ_VUNR01000001.1"/>
</dbReference>
<evidence type="ECO:0000259" key="13">
    <source>
        <dbReference type="Pfam" id="PF00593"/>
    </source>
</evidence>
<evidence type="ECO:0000256" key="7">
    <source>
        <dbReference type="ARBA" id="ARBA00023136"/>
    </source>
</evidence>
<dbReference type="InterPro" id="IPR039426">
    <property type="entry name" value="TonB-dep_rcpt-like"/>
</dbReference>
<feature type="domain" description="TonB-dependent receptor plug" evidence="14">
    <location>
        <begin position="59"/>
        <end position="166"/>
    </location>
</feature>
<reference evidence="15 16" key="1">
    <citation type="submission" date="2019-08" db="EMBL/GenBank/DDBJ databases">
        <title>In-depth cultivation of the pig gut microbiome towards novel bacterial diversity and tailored functional studies.</title>
        <authorList>
            <person name="Wylensek D."/>
            <person name="Hitch T.C.A."/>
            <person name="Clavel T."/>
        </authorList>
    </citation>
    <scope>NUCLEOTIDE SEQUENCE [LARGE SCALE GENOMIC DNA]</scope>
    <source>
        <strain evidence="15 16">WCA-693-APC-5D-A</strain>
    </source>
</reference>
<keyword evidence="6 11" id="KW-0798">TonB box</keyword>
<feature type="chain" id="PRO_5026249188" evidence="12">
    <location>
        <begin position="25"/>
        <end position="668"/>
    </location>
</feature>
<proteinExistence type="inferred from homology"/>
<evidence type="ECO:0000256" key="6">
    <source>
        <dbReference type="ARBA" id="ARBA00023077"/>
    </source>
</evidence>
<keyword evidence="2 10" id="KW-0813">Transport</keyword>
<dbReference type="GeneID" id="96777406"/>
<dbReference type="CDD" id="cd01347">
    <property type="entry name" value="ligand_gated_channel"/>
    <property type="match status" value="1"/>
</dbReference>
<evidence type="ECO:0000313" key="16">
    <source>
        <dbReference type="Proteomes" id="UP000433181"/>
    </source>
</evidence>